<dbReference type="NCBIfam" id="TIGR03499">
    <property type="entry name" value="FlhF"/>
    <property type="match status" value="1"/>
</dbReference>
<dbReference type="InterPro" id="IPR027417">
    <property type="entry name" value="P-loop_NTPase"/>
</dbReference>
<dbReference type="Pfam" id="PF00448">
    <property type="entry name" value="SRP54"/>
    <property type="match status" value="1"/>
</dbReference>
<keyword evidence="16" id="KW-0969">Cilium</keyword>
<keyword evidence="11" id="KW-1006">Bacterial flagellum protein export</keyword>
<keyword evidence="5" id="KW-1003">Cell membrane</keyword>
<evidence type="ECO:0000256" key="9">
    <source>
        <dbReference type="ARBA" id="ARBA00023134"/>
    </source>
</evidence>
<dbReference type="SMART" id="SM00962">
    <property type="entry name" value="SRP54"/>
    <property type="match status" value="1"/>
</dbReference>
<dbReference type="RefSeq" id="WP_131257327.1">
    <property type="nucleotide sequence ID" value="NZ_JBHSUS010000001.1"/>
</dbReference>
<keyword evidence="16" id="KW-0282">Flagellum</keyword>
<keyword evidence="17" id="KW-1185">Reference proteome</keyword>
<evidence type="ECO:0000256" key="5">
    <source>
        <dbReference type="ARBA" id="ARBA00022475"/>
    </source>
</evidence>
<gene>
    <name evidence="16" type="primary">flhF</name>
    <name evidence="16" type="ORF">ACFP85_04350</name>
</gene>
<keyword evidence="16" id="KW-0966">Cell projection</keyword>
<reference evidence="17" key="1">
    <citation type="journal article" date="2019" name="Int. J. Syst. Evol. Microbiol.">
        <title>The Global Catalogue of Microorganisms (GCM) 10K type strain sequencing project: providing services to taxonomists for standard genome sequencing and annotation.</title>
        <authorList>
            <consortium name="The Broad Institute Genomics Platform"/>
            <consortium name="The Broad Institute Genome Sequencing Center for Infectious Disease"/>
            <person name="Wu L."/>
            <person name="Ma J."/>
        </authorList>
    </citation>
    <scope>NUCLEOTIDE SEQUENCE [LARGE SCALE GENOMIC DNA]</scope>
    <source>
        <strain evidence="17">CGMCC 1.16031</strain>
    </source>
</reference>
<evidence type="ECO:0000256" key="6">
    <source>
        <dbReference type="ARBA" id="ARBA00022741"/>
    </source>
</evidence>
<dbReference type="InterPro" id="IPR020006">
    <property type="entry name" value="FlhF"/>
</dbReference>
<comment type="similarity">
    <text evidence="2">Belongs to the GTP-binding SRP family.</text>
</comment>
<keyword evidence="6" id="KW-0547">Nucleotide-binding</keyword>
<dbReference type="SUPFAM" id="SSF52540">
    <property type="entry name" value="P-loop containing nucleoside triphosphate hydrolases"/>
    <property type="match status" value="1"/>
</dbReference>
<keyword evidence="10" id="KW-0472">Membrane</keyword>
<proteinExistence type="inferred from homology"/>
<accession>A0ABW1XH76</accession>
<organism evidence="16 17">
    <name type="scientific">Pseudobowmanella zhangzhouensis</name>
    <dbReference type="NCBI Taxonomy" id="1537679"/>
    <lineage>
        <taxon>Bacteria</taxon>
        <taxon>Pseudomonadati</taxon>
        <taxon>Pseudomonadota</taxon>
        <taxon>Gammaproteobacteria</taxon>
        <taxon>Alteromonadales</taxon>
        <taxon>Alteromonadaceae</taxon>
    </lineage>
</organism>
<keyword evidence="9" id="KW-0342">GTP-binding</keyword>
<evidence type="ECO:0000256" key="10">
    <source>
        <dbReference type="ARBA" id="ARBA00023136"/>
    </source>
</evidence>
<dbReference type="Proteomes" id="UP001596364">
    <property type="component" value="Unassembled WGS sequence"/>
</dbReference>
<evidence type="ECO:0000259" key="14">
    <source>
        <dbReference type="SMART" id="SM00382"/>
    </source>
</evidence>
<evidence type="ECO:0000256" key="4">
    <source>
        <dbReference type="ARBA" id="ARBA00022448"/>
    </source>
</evidence>
<dbReference type="Gene3D" id="1.20.120.1380">
    <property type="entry name" value="Flagellar FlhF biosynthesis protein, N domain"/>
    <property type="match status" value="1"/>
</dbReference>
<protein>
    <recommendedName>
        <fullName evidence="3 13">Flagellar biosynthesis protein FlhF</fullName>
    </recommendedName>
</protein>
<evidence type="ECO:0000256" key="3">
    <source>
        <dbReference type="ARBA" id="ARBA00014919"/>
    </source>
</evidence>
<feature type="domain" description="SRP54-type proteins GTP-binding" evidence="15">
    <location>
        <begin position="217"/>
        <end position="410"/>
    </location>
</feature>
<dbReference type="PANTHER" id="PTHR43134">
    <property type="entry name" value="SIGNAL RECOGNITION PARTICLE RECEPTOR SUBUNIT ALPHA"/>
    <property type="match status" value="1"/>
</dbReference>
<evidence type="ECO:0000256" key="7">
    <source>
        <dbReference type="ARBA" id="ARBA00022795"/>
    </source>
</evidence>
<evidence type="ECO:0000259" key="15">
    <source>
        <dbReference type="SMART" id="SM00962"/>
    </source>
</evidence>
<comment type="subcellular location">
    <subcellularLocation>
        <location evidence="1">Cell membrane</location>
        <topology evidence="1">Peripheral membrane protein</topology>
        <orientation evidence="1">Cytoplasmic side</orientation>
    </subcellularLocation>
</comment>
<evidence type="ECO:0000256" key="1">
    <source>
        <dbReference type="ARBA" id="ARBA00004413"/>
    </source>
</evidence>
<comment type="function">
    <text evidence="12">Necessary for flagellar biosynthesis. May be involved in translocation of the flagellum.</text>
</comment>
<dbReference type="Gene3D" id="3.40.50.300">
    <property type="entry name" value="P-loop containing nucleotide triphosphate hydrolases"/>
    <property type="match status" value="1"/>
</dbReference>
<comment type="caution">
    <text evidence="16">The sequence shown here is derived from an EMBL/GenBank/DDBJ whole genome shotgun (WGS) entry which is preliminary data.</text>
</comment>
<evidence type="ECO:0000256" key="11">
    <source>
        <dbReference type="ARBA" id="ARBA00023225"/>
    </source>
</evidence>
<evidence type="ECO:0000313" key="17">
    <source>
        <dbReference type="Proteomes" id="UP001596364"/>
    </source>
</evidence>
<dbReference type="PANTHER" id="PTHR43134:SF3">
    <property type="entry name" value="FLAGELLAR BIOSYNTHESIS PROTEIN FLHF"/>
    <property type="match status" value="1"/>
</dbReference>
<keyword evidence="8" id="KW-0653">Protein transport</keyword>
<keyword evidence="7" id="KW-1005">Bacterial flagellum biogenesis</keyword>
<dbReference type="SMART" id="SM00382">
    <property type="entry name" value="AAA"/>
    <property type="match status" value="1"/>
</dbReference>
<evidence type="ECO:0000256" key="13">
    <source>
        <dbReference type="NCBIfam" id="TIGR03499"/>
    </source>
</evidence>
<evidence type="ECO:0000256" key="12">
    <source>
        <dbReference type="ARBA" id="ARBA00025337"/>
    </source>
</evidence>
<dbReference type="InterPro" id="IPR000897">
    <property type="entry name" value="SRP54_GTPase_dom"/>
</dbReference>
<feature type="domain" description="AAA+ ATPase" evidence="14">
    <location>
        <begin position="216"/>
        <end position="361"/>
    </location>
</feature>
<dbReference type="EMBL" id="JBHSUS010000001">
    <property type="protein sequence ID" value="MFC6439380.1"/>
    <property type="molecule type" value="Genomic_DNA"/>
</dbReference>
<name>A0ABW1XH76_9ALTE</name>
<evidence type="ECO:0000313" key="16">
    <source>
        <dbReference type="EMBL" id="MFC6439380.1"/>
    </source>
</evidence>
<sequence length="428" mass="46803">MKIRRFVGKDMRDALNKVKQELGGDAVIMSNKKIDEGVEIVAACDREPSVKKPTPAVSAPMAEKKPASLSEIIGDSGPDSLRELLEKQVSRNAVNPFEAIKKPVAAQTKAHTPMAAAPAQPVAANQELQDIREELASLRNVLQFQVGGLMEQQRRHKHPLHAYFAEQLGAMGLDKSLADQLVSFLSEQTSEREAWLFLLKMLANRIHTGSDEILSRGGIYAFVGPTGTGKTTTVAKMAARFAQRYGADQVGLITIDSYRIAAYEQLATYAKIIGCGVKKAANAEQLADALVQFRNRRLVLIDTAGFSQRDARLINQLDTLKQSGCATIKPYLLLQANAQREVMQDTLRRYREISMHGCILTKLDECYSLGQALSAVVEAQIPVSFITDGQRVPEDIHLADAKQLVANAARLFKHNAAGRNNGTSSIAV</sequence>
<keyword evidence="4" id="KW-0813">Transport</keyword>
<dbReference type="CDD" id="cd17873">
    <property type="entry name" value="FlhF"/>
    <property type="match status" value="1"/>
</dbReference>
<evidence type="ECO:0000256" key="8">
    <source>
        <dbReference type="ARBA" id="ARBA00022927"/>
    </source>
</evidence>
<evidence type="ECO:0000256" key="2">
    <source>
        <dbReference type="ARBA" id="ARBA00008531"/>
    </source>
</evidence>
<dbReference type="InterPro" id="IPR003593">
    <property type="entry name" value="AAA+_ATPase"/>
</dbReference>
<dbReference type="InterPro" id="IPR047040">
    <property type="entry name" value="FlhF__GTPase_dom"/>
</dbReference>